<dbReference type="PANTHER" id="PTHR18934:SF99">
    <property type="entry name" value="ATP-DEPENDENT RNA HELICASE DHX37-RELATED"/>
    <property type="match status" value="1"/>
</dbReference>
<evidence type="ECO:0000259" key="5">
    <source>
        <dbReference type="PROSITE" id="PS51192"/>
    </source>
</evidence>
<dbReference type="SMART" id="SM00490">
    <property type="entry name" value="HELICc"/>
    <property type="match status" value="1"/>
</dbReference>
<dbReference type="CDD" id="cd18791">
    <property type="entry name" value="SF2_C_RHA"/>
    <property type="match status" value="1"/>
</dbReference>
<dbReference type="Pfam" id="PF21010">
    <property type="entry name" value="HA2_C"/>
    <property type="match status" value="1"/>
</dbReference>
<accession>A0A3B1AM29</accession>
<gene>
    <name evidence="7" type="ORF">MNBD_GAMMA19-1581</name>
</gene>
<dbReference type="Gene3D" id="1.20.120.1080">
    <property type="match status" value="1"/>
</dbReference>
<dbReference type="CDD" id="cd17989">
    <property type="entry name" value="DEXHc_HrpA"/>
    <property type="match status" value="1"/>
</dbReference>
<keyword evidence="2" id="KW-0378">Hydrolase</keyword>
<dbReference type="InterPro" id="IPR048333">
    <property type="entry name" value="HA2_WH"/>
</dbReference>
<dbReference type="AlphaFoldDB" id="A0A3B1AM29"/>
<dbReference type="InterPro" id="IPR007502">
    <property type="entry name" value="Helicase-assoc_dom"/>
</dbReference>
<name>A0A3B1AM29_9ZZZZ</name>
<dbReference type="EMBL" id="UOFV01000497">
    <property type="protein sequence ID" value="VAX04792.1"/>
    <property type="molecule type" value="Genomic_DNA"/>
</dbReference>
<reference evidence="7" key="1">
    <citation type="submission" date="2018-06" db="EMBL/GenBank/DDBJ databases">
        <authorList>
            <person name="Zhirakovskaya E."/>
        </authorList>
    </citation>
    <scope>NUCLEOTIDE SEQUENCE</scope>
</reference>
<organism evidence="7">
    <name type="scientific">hydrothermal vent metagenome</name>
    <dbReference type="NCBI Taxonomy" id="652676"/>
    <lineage>
        <taxon>unclassified sequences</taxon>
        <taxon>metagenomes</taxon>
        <taxon>ecological metagenomes</taxon>
    </lineage>
</organism>
<feature type="non-terminal residue" evidence="7">
    <location>
        <position position="977"/>
    </location>
</feature>
<evidence type="ECO:0000256" key="4">
    <source>
        <dbReference type="ARBA" id="ARBA00022840"/>
    </source>
</evidence>
<feature type="domain" description="Helicase C-terminal" evidence="6">
    <location>
        <begin position="267"/>
        <end position="434"/>
    </location>
</feature>
<evidence type="ECO:0000256" key="3">
    <source>
        <dbReference type="ARBA" id="ARBA00022806"/>
    </source>
</evidence>
<protein>
    <submittedName>
        <fullName evidence="7">ATP-dependent helicase HrpA</fullName>
    </submittedName>
</protein>
<dbReference type="NCBIfam" id="TIGR01967">
    <property type="entry name" value="DEAH_box_HrpA"/>
    <property type="match status" value="1"/>
</dbReference>
<dbReference type="SMART" id="SM00487">
    <property type="entry name" value="DEXDc"/>
    <property type="match status" value="1"/>
</dbReference>
<dbReference type="InterPro" id="IPR011709">
    <property type="entry name" value="DEAD-box_helicase_OB_fold"/>
</dbReference>
<dbReference type="Pfam" id="PF07717">
    <property type="entry name" value="OB_NTP_bind"/>
    <property type="match status" value="1"/>
</dbReference>
<dbReference type="GO" id="GO:0003723">
    <property type="term" value="F:RNA binding"/>
    <property type="evidence" value="ECO:0007669"/>
    <property type="project" value="TreeGrafter"/>
</dbReference>
<dbReference type="Pfam" id="PF00271">
    <property type="entry name" value="Helicase_C"/>
    <property type="match status" value="1"/>
</dbReference>
<dbReference type="InterPro" id="IPR011545">
    <property type="entry name" value="DEAD/DEAH_box_helicase_dom"/>
</dbReference>
<evidence type="ECO:0000256" key="1">
    <source>
        <dbReference type="ARBA" id="ARBA00022741"/>
    </source>
</evidence>
<evidence type="ECO:0000256" key="2">
    <source>
        <dbReference type="ARBA" id="ARBA00022801"/>
    </source>
</evidence>
<dbReference type="Pfam" id="PF04408">
    <property type="entry name" value="WHD_HA2"/>
    <property type="match status" value="1"/>
</dbReference>
<dbReference type="InterPro" id="IPR014001">
    <property type="entry name" value="Helicase_ATP-bd"/>
</dbReference>
<dbReference type="InterPro" id="IPR003593">
    <property type="entry name" value="AAA+_ATPase"/>
</dbReference>
<dbReference type="FunFam" id="3.40.50.300:FF:000575">
    <property type="entry name" value="ATP-dependent helicase hrpA"/>
    <property type="match status" value="1"/>
</dbReference>
<dbReference type="Pfam" id="PF11898">
    <property type="entry name" value="DUF3418"/>
    <property type="match status" value="1"/>
</dbReference>
<dbReference type="Gene3D" id="3.40.50.300">
    <property type="entry name" value="P-loop containing nucleotide triphosphate hydrolases"/>
    <property type="match status" value="2"/>
</dbReference>
<dbReference type="InterPro" id="IPR010222">
    <property type="entry name" value="RNA_helicase_HrpA"/>
</dbReference>
<dbReference type="FunFam" id="1.20.120.1080:FF:000005">
    <property type="entry name" value="ATP-dependent helicase HrpA"/>
    <property type="match status" value="1"/>
</dbReference>
<dbReference type="GO" id="GO:0003724">
    <property type="term" value="F:RNA helicase activity"/>
    <property type="evidence" value="ECO:0007669"/>
    <property type="project" value="InterPro"/>
</dbReference>
<dbReference type="Pfam" id="PF00270">
    <property type="entry name" value="DEAD"/>
    <property type="match status" value="1"/>
</dbReference>
<dbReference type="PANTHER" id="PTHR18934">
    <property type="entry name" value="ATP-DEPENDENT RNA HELICASE"/>
    <property type="match status" value="1"/>
</dbReference>
<evidence type="ECO:0000313" key="7">
    <source>
        <dbReference type="EMBL" id="VAX04792.1"/>
    </source>
</evidence>
<dbReference type="GO" id="GO:0005524">
    <property type="term" value="F:ATP binding"/>
    <property type="evidence" value="ECO:0007669"/>
    <property type="project" value="UniProtKB-KW"/>
</dbReference>
<dbReference type="GO" id="GO:0016787">
    <property type="term" value="F:hydrolase activity"/>
    <property type="evidence" value="ECO:0007669"/>
    <property type="project" value="UniProtKB-KW"/>
</dbReference>
<keyword evidence="3 7" id="KW-0347">Helicase</keyword>
<proteinExistence type="predicted"/>
<dbReference type="SMART" id="SM00382">
    <property type="entry name" value="AAA"/>
    <property type="match status" value="1"/>
</dbReference>
<sequence length="977" mass="110558">MSSSTIAQLTARISQCMRRDQHRFRQAVKNLQRDATGIDVLAAKIAASIQHRQTRLENLPAQNYPDELPVSQRRDDIAAAIRDHQVVIVAGETGSGKTTQLPKICLGLGRGVAGFIGHTQPRRLAARSVATRIAEELGTPLGEAVGYKVRFSDHTKTSSYIKLMTDGILLAELQGDRFLDQYDTLIIDEAHERSLNIDFLLGYLKQLLPKRKDLKVIITSATIDTRRFSQHFNHAPVIEVSGRNYPVEIRYQHADEEEIESTDAILAAVDELAQLDGQKQGDILIFLSGEREIRELAEALRKHHPHNTEVLPLYSRLSANEQNRVFKPGRKRRIVLATNVAETSITVPGIRYVIDPGTARISRYSYRSKVQRLPVEKIAQSSANQRAGRCGRLSDGICIRLYSEEDFLARPLFTQPEIQRTNLAAVILQMRQLGLGDPADFPFIDPPDQRFINDGFRLLLELNAIDEKRQLTPVGKRLAKLPIDPRLGRMILAAEENNCLTEVLIIVSVLSVQDPRERPVEKQQQADEKHKRLRDEQSDFISMLNLWREYNDRKKHLTQNKLRQYCKQEFLSYTRMREWLETFQQLKTLSKGMGLKTHSSPAEYAAIHQSLVTGLLGNIGVKNTDDNADEKKKGQVQAKRKKISTYLGARQSTFHIFPGSGLAKKPPHWLMSAELVETSRLFARQNAYIEPEWIEAAAQHLVKRTYSEPHWNPKRGIVMADETVTLYGLVVHGARRVNYGPIDPEVARSIFIREALVEGNYRTQAAFFAHNRALIEEACSLESKTRRQDVLVDDAVLCQFFDEKLPASVRDHVTFEQWRKKIDAKTPDLLRLTREDVFRSASASPDTEYPGEMLFNDIPLQLKYCFSPGSDDDGVTAVIPLASINQFRQAQFDYLVPGFLAEKITALLKGLPKSLRKQLVPVPETVKSALVSLAEQENTAGDGQSLLENLAGFLKKEKTLVVTTKDWRLEQLPLHLL</sequence>
<dbReference type="SUPFAM" id="SSF52540">
    <property type="entry name" value="P-loop containing nucleoside triphosphate hydrolases"/>
    <property type="match status" value="1"/>
</dbReference>
<dbReference type="SMART" id="SM00847">
    <property type="entry name" value="HA2"/>
    <property type="match status" value="1"/>
</dbReference>
<dbReference type="InterPro" id="IPR024590">
    <property type="entry name" value="HrpA_C"/>
</dbReference>
<evidence type="ECO:0000259" key="6">
    <source>
        <dbReference type="PROSITE" id="PS51194"/>
    </source>
</evidence>
<dbReference type="PROSITE" id="PS51192">
    <property type="entry name" value="HELICASE_ATP_BIND_1"/>
    <property type="match status" value="1"/>
</dbReference>
<dbReference type="PROSITE" id="PS51194">
    <property type="entry name" value="HELICASE_CTER"/>
    <property type="match status" value="1"/>
</dbReference>
<dbReference type="InterPro" id="IPR027417">
    <property type="entry name" value="P-loop_NTPase"/>
</dbReference>
<keyword evidence="1" id="KW-0547">Nucleotide-binding</keyword>
<feature type="domain" description="Helicase ATP-binding" evidence="5">
    <location>
        <begin position="78"/>
        <end position="241"/>
    </location>
</feature>
<keyword evidence="4" id="KW-0067">ATP-binding</keyword>
<dbReference type="InterPro" id="IPR001650">
    <property type="entry name" value="Helicase_C-like"/>
</dbReference>